<reference evidence="1 2" key="1">
    <citation type="submission" date="2020-08" db="EMBL/GenBank/DDBJ databases">
        <title>Dyella sp. G9 isolated from forest soil.</title>
        <authorList>
            <person name="Fu J."/>
            <person name="Qiu L."/>
        </authorList>
    </citation>
    <scope>NUCLEOTIDE SEQUENCE [LARGE SCALE GENOMIC DNA]</scope>
    <source>
        <strain evidence="1 2">G9</strain>
    </source>
</reference>
<dbReference type="AlphaFoldDB" id="A0A7G8Q9N0"/>
<keyword evidence="2" id="KW-1185">Reference proteome</keyword>
<evidence type="ECO:0000313" key="2">
    <source>
        <dbReference type="Proteomes" id="UP000515873"/>
    </source>
</evidence>
<dbReference type="EMBL" id="CP060412">
    <property type="protein sequence ID" value="QNK03488.1"/>
    <property type="molecule type" value="Genomic_DNA"/>
</dbReference>
<protein>
    <submittedName>
        <fullName evidence="1">TIGR04255 family protein</fullName>
    </submittedName>
</protein>
<evidence type="ECO:0000313" key="1">
    <source>
        <dbReference type="EMBL" id="QNK03488.1"/>
    </source>
</evidence>
<proteinExistence type="predicted"/>
<dbReference type="Proteomes" id="UP000515873">
    <property type="component" value="Chromosome"/>
</dbReference>
<gene>
    <name evidence="1" type="ORF">H8F01_10435</name>
</gene>
<dbReference type="KEGG" id="dtl:H8F01_10435"/>
<dbReference type="NCBIfam" id="TIGR04255">
    <property type="entry name" value="sporadTIGR04255"/>
    <property type="match status" value="1"/>
</dbReference>
<dbReference type="InterPro" id="IPR026349">
    <property type="entry name" value="CHP04255"/>
</dbReference>
<name>A0A7G8Q9N0_9GAMM</name>
<dbReference type="RefSeq" id="WP_187058954.1">
    <property type="nucleotide sequence ID" value="NZ_CP060412.1"/>
</dbReference>
<sequence length="277" mass="30735">MRIQKADPRVSYRNNPLVEVICQARFRRSEILERPPGLLEDLASEGYTNVAEVSPVNIHINVVGQQVGGTEVRESVSPAMAGGLQSYNCVTPDDNWTVSFNAESVSLSCKKYSSWSEFQPRLVKAIELYGKWYPGTKAVRLGLRYKDVIDRNKLGLAHREWHALIEPFLLGALSLNVFVDDGAIPDSEVAGCLTQALVRLEGCSLTLQSALLRSVADDKKTVFLIDSDFSKDSEEISELANSAEVLRTNLKVLHEHAGTLFRRVIKEELHGALEPIS</sequence>
<organism evidence="1 2">
    <name type="scientific">Dyella telluris</name>
    <dbReference type="NCBI Taxonomy" id="2763498"/>
    <lineage>
        <taxon>Bacteria</taxon>
        <taxon>Pseudomonadati</taxon>
        <taxon>Pseudomonadota</taxon>
        <taxon>Gammaproteobacteria</taxon>
        <taxon>Lysobacterales</taxon>
        <taxon>Rhodanobacteraceae</taxon>
        <taxon>Dyella</taxon>
    </lineage>
</organism>
<accession>A0A7G8Q9N0</accession>